<evidence type="ECO:0000313" key="1">
    <source>
        <dbReference type="EMBL" id="AKQ33264.1"/>
    </source>
</evidence>
<organism evidence="1 2">
    <name type="scientific">Candidatus Coxiella mudrowiae</name>
    <dbReference type="NCBI Taxonomy" id="2054173"/>
    <lineage>
        <taxon>Bacteria</taxon>
        <taxon>Pseudomonadati</taxon>
        <taxon>Pseudomonadota</taxon>
        <taxon>Gammaproteobacteria</taxon>
        <taxon>Legionellales</taxon>
        <taxon>Coxiellaceae</taxon>
        <taxon>Coxiella</taxon>
    </lineage>
</organism>
<accession>A0ABM5UTL5</accession>
<dbReference type="RefSeq" id="WP_048874906.1">
    <property type="nucleotide sequence ID" value="NZ_CP011126.1"/>
</dbReference>
<dbReference type="Proteomes" id="UP000063965">
    <property type="component" value="Chromosome"/>
</dbReference>
<name>A0ABM5UTL5_9COXI</name>
<gene>
    <name evidence="1" type="ORF">CleRT_02620</name>
</gene>
<proteinExistence type="predicted"/>
<protein>
    <recommendedName>
        <fullName evidence="3">Cytosolic protein</fullName>
    </recommendedName>
</protein>
<evidence type="ECO:0008006" key="3">
    <source>
        <dbReference type="Google" id="ProtNLM"/>
    </source>
</evidence>
<dbReference type="EMBL" id="CP011126">
    <property type="protein sequence ID" value="AKQ33264.1"/>
    <property type="molecule type" value="Genomic_DNA"/>
</dbReference>
<reference evidence="1 2" key="1">
    <citation type="journal article" date="2015" name="Genome Biol. Evol.">
        <title>Distinctive Genome Reduction Rates Revealed by Genomic Analyses of Two Coxiella-Like Endosymbionts in Ticks.</title>
        <authorList>
            <person name="Gottlieb Y."/>
            <person name="Lalzar I."/>
            <person name="Klasson L."/>
        </authorList>
    </citation>
    <scope>NUCLEOTIDE SEQUENCE [LARGE SCALE GENOMIC DNA]</scope>
    <source>
        <strain evidence="1 2">CRt</strain>
    </source>
</reference>
<keyword evidence="2" id="KW-1185">Reference proteome</keyword>
<evidence type="ECO:0000313" key="2">
    <source>
        <dbReference type="Proteomes" id="UP000063965"/>
    </source>
</evidence>
<sequence>MSASVIRAAYEKTSGGDFLKEKEKVLQAYQAENQKDELIIPYVKKELAILDRKDSMVKRIFRILNTIAFSMAFPVKIYGSLVLLNGEELSTTIIADAYPHYCRMLAEKVNSPETKTIKTTAEFWNATILFEISDKLREIDLTAEAPDVRVAKEVFLAAYEECQRGLSENSRKLAEIKYYGTKIQAHLPTLVSEKLTPCGLKGFDRTISFYEAVAKGEILLDEQISV</sequence>